<name>A0A0D0D289_9AGAM</name>
<evidence type="ECO:0000313" key="2">
    <source>
        <dbReference type="Proteomes" id="UP000054538"/>
    </source>
</evidence>
<protein>
    <submittedName>
        <fullName evidence="1">Uncharacterized protein</fullName>
    </submittedName>
</protein>
<dbReference type="AlphaFoldDB" id="A0A0D0D289"/>
<dbReference type="InParanoid" id="A0A0D0D289"/>
<accession>A0A0D0D289</accession>
<proteinExistence type="predicted"/>
<reference evidence="1 2" key="1">
    <citation type="submission" date="2014-04" db="EMBL/GenBank/DDBJ databases">
        <authorList>
            <consortium name="DOE Joint Genome Institute"/>
            <person name="Kuo A."/>
            <person name="Kohler A."/>
            <person name="Jargeat P."/>
            <person name="Nagy L.G."/>
            <person name="Floudas D."/>
            <person name="Copeland A."/>
            <person name="Barry K.W."/>
            <person name="Cichocki N."/>
            <person name="Veneault-Fourrey C."/>
            <person name="LaButti K."/>
            <person name="Lindquist E.A."/>
            <person name="Lipzen A."/>
            <person name="Lundell T."/>
            <person name="Morin E."/>
            <person name="Murat C."/>
            <person name="Sun H."/>
            <person name="Tunlid A."/>
            <person name="Henrissat B."/>
            <person name="Grigoriev I.V."/>
            <person name="Hibbett D.S."/>
            <person name="Martin F."/>
            <person name="Nordberg H.P."/>
            <person name="Cantor M.N."/>
            <person name="Hua S.X."/>
        </authorList>
    </citation>
    <scope>NUCLEOTIDE SEQUENCE [LARGE SCALE GENOMIC DNA]</scope>
    <source>
        <strain evidence="1 2">Ve08.2h10</strain>
    </source>
</reference>
<gene>
    <name evidence="1" type="ORF">PAXRUDRAFT_20333</name>
</gene>
<dbReference type="HOGENOM" id="CLU_2942463_0_0_1"/>
<keyword evidence="2" id="KW-1185">Reference proteome</keyword>
<reference evidence="2" key="2">
    <citation type="submission" date="2015-01" db="EMBL/GenBank/DDBJ databases">
        <title>Evolutionary Origins and Diversification of the Mycorrhizal Mutualists.</title>
        <authorList>
            <consortium name="DOE Joint Genome Institute"/>
            <consortium name="Mycorrhizal Genomics Consortium"/>
            <person name="Kohler A."/>
            <person name="Kuo A."/>
            <person name="Nagy L.G."/>
            <person name="Floudas D."/>
            <person name="Copeland A."/>
            <person name="Barry K.W."/>
            <person name="Cichocki N."/>
            <person name="Veneault-Fourrey C."/>
            <person name="LaButti K."/>
            <person name="Lindquist E.A."/>
            <person name="Lipzen A."/>
            <person name="Lundell T."/>
            <person name="Morin E."/>
            <person name="Murat C."/>
            <person name="Riley R."/>
            <person name="Ohm R."/>
            <person name="Sun H."/>
            <person name="Tunlid A."/>
            <person name="Henrissat B."/>
            <person name="Grigoriev I.V."/>
            <person name="Hibbett D.S."/>
            <person name="Martin F."/>
        </authorList>
    </citation>
    <scope>NUCLEOTIDE SEQUENCE [LARGE SCALE GENOMIC DNA]</scope>
    <source>
        <strain evidence="2">Ve08.2h10</strain>
    </source>
</reference>
<dbReference type="Proteomes" id="UP000054538">
    <property type="component" value="Unassembled WGS sequence"/>
</dbReference>
<organism evidence="1 2">
    <name type="scientific">Paxillus rubicundulus Ve08.2h10</name>
    <dbReference type="NCBI Taxonomy" id="930991"/>
    <lineage>
        <taxon>Eukaryota</taxon>
        <taxon>Fungi</taxon>
        <taxon>Dikarya</taxon>
        <taxon>Basidiomycota</taxon>
        <taxon>Agaricomycotina</taxon>
        <taxon>Agaricomycetes</taxon>
        <taxon>Agaricomycetidae</taxon>
        <taxon>Boletales</taxon>
        <taxon>Paxilineae</taxon>
        <taxon>Paxillaceae</taxon>
        <taxon>Paxillus</taxon>
    </lineage>
</organism>
<dbReference type="EMBL" id="KN829272">
    <property type="protein sequence ID" value="KIK73969.1"/>
    <property type="molecule type" value="Genomic_DNA"/>
</dbReference>
<evidence type="ECO:0000313" key="1">
    <source>
        <dbReference type="EMBL" id="KIK73969.1"/>
    </source>
</evidence>
<sequence>MECNEKGDMIPTPLFLLPYMWVEVDYDENGDLIPKGAFMKELSYTISRQVNSTPLEPTPD</sequence>